<dbReference type="AlphaFoldDB" id="A0AAU9U236"/>
<reference evidence="1" key="1">
    <citation type="submission" date="2022-03" db="EMBL/GenBank/DDBJ databases">
        <authorList>
            <person name="Tunstrom K."/>
        </authorList>
    </citation>
    <scope>NUCLEOTIDE SEQUENCE</scope>
</reference>
<comment type="caution">
    <text evidence="1">The sequence shown here is derived from an EMBL/GenBank/DDBJ whole genome shotgun (WGS) entry which is preliminary data.</text>
</comment>
<keyword evidence="2" id="KW-1185">Reference proteome</keyword>
<dbReference type="Proteomes" id="UP001153954">
    <property type="component" value="Unassembled WGS sequence"/>
</dbReference>
<gene>
    <name evidence="1" type="ORF">EEDITHA_LOCUS8706</name>
</gene>
<accession>A0AAU9U236</accession>
<name>A0AAU9U236_EUPED</name>
<dbReference type="EMBL" id="CAKOGL010000012">
    <property type="protein sequence ID" value="CAH2092999.1"/>
    <property type="molecule type" value="Genomic_DNA"/>
</dbReference>
<evidence type="ECO:0000313" key="2">
    <source>
        <dbReference type="Proteomes" id="UP001153954"/>
    </source>
</evidence>
<sequence>MYRVLLYEQKPINNRDQQRAKDKCVAYMCLRAASGVIDPHPGPLWGTDRGRESLLGLPAAVGKNYPRRNAGACTCVNNLGSTDHGGCNKYNIDGAGLVKSLSRPGGEAGSAPHLCLGLVGRDRKRDAVNSPQLEETGGLCSPFTGHIVCFLYHYATTMTLHQLDADTILAVGARASAQLGHYHRRRENARTECQFGEVPATCASGRFRGEVKRRCASRRTSRYATARHSPYYCWEKWWGSLSFT</sequence>
<evidence type="ECO:0000313" key="1">
    <source>
        <dbReference type="EMBL" id="CAH2092999.1"/>
    </source>
</evidence>
<organism evidence="1 2">
    <name type="scientific">Euphydryas editha</name>
    <name type="common">Edith's checkerspot</name>
    <dbReference type="NCBI Taxonomy" id="104508"/>
    <lineage>
        <taxon>Eukaryota</taxon>
        <taxon>Metazoa</taxon>
        <taxon>Ecdysozoa</taxon>
        <taxon>Arthropoda</taxon>
        <taxon>Hexapoda</taxon>
        <taxon>Insecta</taxon>
        <taxon>Pterygota</taxon>
        <taxon>Neoptera</taxon>
        <taxon>Endopterygota</taxon>
        <taxon>Lepidoptera</taxon>
        <taxon>Glossata</taxon>
        <taxon>Ditrysia</taxon>
        <taxon>Papilionoidea</taxon>
        <taxon>Nymphalidae</taxon>
        <taxon>Nymphalinae</taxon>
        <taxon>Euphydryas</taxon>
    </lineage>
</organism>
<protein>
    <submittedName>
        <fullName evidence="1">Uncharacterized protein</fullName>
    </submittedName>
</protein>
<proteinExistence type="predicted"/>